<dbReference type="EMBL" id="VJWA01000001">
    <property type="protein sequence ID" value="TRW17289.1"/>
    <property type="molecule type" value="Genomic_DNA"/>
</dbReference>
<accession>A0A552UGG7</accession>
<evidence type="ECO:0008006" key="4">
    <source>
        <dbReference type="Google" id="ProtNLM"/>
    </source>
</evidence>
<dbReference type="OrthoDB" id="6985970at2"/>
<feature type="signal peptide" evidence="1">
    <location>
        <begin position="1"/>
        <end position="18"/>
    </location>
</feature>
<feature type="chain" id="PRO_5021787251" description="Lipoprotein" evidence="1">
    <location>
        <begin position="19"/>
        <end position="125"/>
    </location>
</feature>
<evidence type="ECO:0000256" key="1">
    <source>
        <dbReference type="SAM" id="SignalP"/>
    </source>
</evidence>
<protein>
    <recommendedName>
        <fullName evidence="4">Lipoprotein</fullName>
    </recommendedName>
</protein>
<proteinExistence type="predicted"/>
<dbReference type="PROSITE" id="PS51257">
    <property type="entry name" value="PROKAR_LIPOPROTEIN"/>
    <property type="match status" value="1"/>
</dbReference>
<comment type="caution">
    <text evidence="2">The sequence shown here is derived from an EMBL/GenBank/DDBJ whole genome shotgun (WGS) entry which is preliminary data.</text>
</comment>
<sequence length="125" mass="12908">MKATGLAMLLVLAGCGSAPPPPTVVKEAASATPVADAWAGKWVGPEGLVMGIVAEGDGRYRLTNQYTLDDKGVFEGRIEGDALVVDRAGQTVSIRKGTGDETGMKWLAGKQDCLVVGPGEGYCRG</sequence>
<keyword evidence="3" id="KW-1185">Reference proteome</keyword>
<reference evidence="2 3" key="1">
    <citation type="submission" date="2019-07" db="EMBL/GenBank/DDBJ databases">
        <title>Novel species isolated from glacier.</title>
        <authorList>
            <person name="Liu Q."/>
            <person name="Xin Y.-H."/>
        </authorList>
    </citation>
    <scope>NUCLEOTIDE SEQUENCE [LARGE SCALE GENOMIC DNA]</scope>
    <source>
        <strain evidence="2 3">LB1R16</strain>
    </source>
</reference>
<dbReference type="AlphaFoldDB" id="A0A552UGG7"/>
<evidence type="ECO:0000313" key="2">
    <source>
        <dbReference type="EMBL" id="TRW17289.1"/>
    </source>
</evidence>
<organism evidence="2 3">
    <name type="scientific">Glacieibacterium frigidum</name>
    <dbReference type="NCBI Taxonomy" id="2593303"/>
    <lineage>
        <taxon>Bacteria</taxon>
        <taxon>Pseudomonadati</taxon>
        <taxon>Pseudomonadota</taxon>
        <taxon>Alphaproteobacteria</taxon>
        <taxon>Sphingomonadales</taxon>
        <taxon>Sphingosinicellaceae</taxon>
        <taxon>Glacieibacterium</taxon>
    </lineage>
</organism>
<evidence type="ECO:0000313" key="3">
    <source>
        <dbReference type="Proteomes" id="UP000317894"/>
    </source>
</evidence>
<name>A0A552UGG7_9SPHN</name>
<dbReference type="RefSeq" id="WP_143554834.1">
    <property type="nucleotide sequence ID" value="NZ_VJWA01000001.1"/>
</dbReference>
<gene>
    <name evidence="2" type="ORF">FMM06_03650</name>
</gene>
<dbReference type="Proteomes" id="UP000317894">
    <property type="component" value="Unassembled WGS sequence"/>
</dbReference>
<keyword evidence="1" id="KW-0732">Signal</keyword>